<dbReference type="Proteomes" id="UP000507470">
    <property type="component" value="Unassembled WGS sequence"/>
</dbReference>
<dbReference type="AlphaFoldDB" id="A0A6J8ET89"/>
<keyword evidence="2" id="KW-1185">Reference proteome</keyword>
<proteinExistence type="predicted"/>
<name>A0A6J8ET89_MYTCO</name>
<evidence type="ECO:0000313" key="2">
    <source>
        <dbReference type="Proteomes" id="UP000507470"/>
    </source>
</evidence>
<reference evidence="1 2" key="1">
    <citation type="submission" date="2020-06" db="EMBL/GenBank/DDBJ databases">
        <authorList>
            <person name="Li R."/>
            <person name="Bekaert M."/>
        </authorList>
    </citation>
    <scope>NUCLEOTIDE SEQUENCE [LARGE SCALE GENOMIC DNA]</scope>
    <source>
        <strain evidence="2">wild</strain>
    </source>
</reference>
<protein>
    <submittedName>
        <fullName evidence="1">Uncharacterized protein</fullName>
    </submittedName>
</protein>
<evidence type="ECO:0000313" key="1">
    <source>
        <dbReference type="EMBL" id="CAC5422351.1"/>
    </source>
</evidence>
<dbReference type="EMBL" id="CACVKT020009575">
    <property type="protein sequence ID" value="CAC5422351.1"/>
    <property type="molecule type" value="Genomic_DNA"/>
</dbReference>
<gene>
    <name evidence="1" type="ORF">MCOR_54404</name>
</gene>
<accession>A0A6J8ET89</accession>
<organism evidence="1 2">
    <name type="scientific">Mytilus coruscus</name>
    <name type="common">Sea mussel</name>
    <dbReference type="NCBI Taxonomy" id="42192"/>
    <lineage>
        <taxon>Eukaryota</taxon>
        <taxon>Metazoa</taxon>
        <taxon>Spiralia</taxon>
        <taxon>Lophotrochozoa</taxon>
        <taxon>Mollusca</taxon>
        <taxon>Bivalvia</taxon>
        <taxon>Autobranchia</taxon>
        <taxon>Pteriomorphia</taxon>
        <taxon>Mytilida</taxon>
        <taxon>Mytiloidea</taxon>
        <taxon>Mytilidae</taxon>
        <taxon>Mytilinae</taxon>
        <taxon>Mytilus</taxon>
    </lineage>
</organism>
<sequence length="246" mass="27782">MIETDTGNFVVSGMIENVLVDKEGGVYNDGYMIPHNSSAKSVKSRTSRDVTIYTSRRYFRSIGSVSNDDTSANHDAGSNVNREVIDLNTDQSESRNDSDQDDVGMALGSTAQLKELIGKEVKVADSIVITECLKSIGDNRADTELNNSLLNLSLLVATCNKRINKEKNMLSELAFSGRHAEQSVWVISQRYNSVLKDLREQTKWLCMFYKKDRDSFDNCLRENDVIPTLEERQRIKEELKKKNIVN</sequence>